<gene>
    <name evidence="8" type="ORF">Pcinc_007608</name>
</gene>
<dbReference type="AlphaFoldDB" id="A0AAE1GEX2"/>
<dbReference type="GO" id="GO:0008270">
    <property type="term" value="F:zinc ion binding"/>
    <property type="evidence" value="ECO:0007669"/>
    <property type="project" value="UniProtKB-KW"/>
</dbReference>
<dbReference type="SUPFAM" id="SSF57716">
    <property type="entry name" value="Glucocorticoid receptor-like (DNA-binding domain)"/>
    <property type="match status" value="1"/>
</dbReference>
<evidence type="ECO:0000259" key="7">
    <source>
        <dbReference type="PROSITE" id="PS50950"/>
    </source>
</evidence>
<dbReference type="Proteomes" id="UP001286313">
    <property type="component" value="Unassembled WGS sequence"/>
</dbReference>
<evidence type="ECO:0000256" key="6">
    <source>
        <dbReference type="SAM" id="MobiDB-lite"/>
    </source>
</evidence>
<keyword evidence="3" id="KW-0862">Zinc</keyword>
<evidence type="ECO:0000313" key="9">
    <source>
        <dbReference type="Proteomes" id="UP001286313"/>
    </source>
</evidence>
<sequence>MPNHVCAVADCKSDARRHSMHAVQGTIKGWARFPPPIKEPKRRKLWEDRCRRPAGWRATRNHYICSLHFINWGENKPSQKHPDPELFAYNGWGKNCPEVLKRNKNVLQVQAQSHEVPDEPQDFSNGSSTSTQTQRSGDSSHTEEVYVFRGVQEWSEVEIGLNDTTKNVTEQCSSLSTSTVVGETYHSASDHTYTSFTDSGGATVDPSDVGVQTDDFEIPTPEVAAAVDADIKGTLRQAFINRVLRSDTSVKKFTGMLSREYLDVFKMIDKSVTDIYYWRGQKAVKENNPTSQHSRFQEFLMTLVFLREGKEQLKLPLQYALASSGIVGGNNCTCDGGFSTMAYEDRWPDTAINSCRRSEELKLSEEL</sequence>
<dbReference type="InterPro" id="IPR006612">
    <property type="entry name" value="THAP_Znf"/>
</dbReference>
<feature type="domain" description="THAP-type" evidence="7">
    <location>
        <begin position="1"/>
        <end position="87"/>
    </location>
</feature>
<evidence type="ECO:0000256" key="2">
    <source>
        <dbReference type="ARBA" id="ARBA00022771"/>
    </source>
</evidence>
<keyword evidence="9" id="KW-1185">Reference proteome</keyword>
<evidence type="ECO:0000256" key="5">
    <source>
        <dbReference type="PROSITE-ProRule" id="PRU00309"/>
    </source>
</evidence>
<proteinExistence type="predicted"/>
<reference evidence="8" key="1">
    <citation type="submission" date="2023-10" db="EMBL/GenBank/DDBJ databases">
        <title>Genome assemblies of two species of porcelain crab, Petrolisthes cinctipes and Petrolisthes manimaculis (Anomura: Porcellanidae).</title>
        <authorList>
            <person name="Angst P."/>
        </authorList>
    </citation>
    <scope>NUCLEOTIDE SEQUENCE</scope>
    <source>
        <strain evidence="8">PB745_01</strain>
        <tissue evidence="8">Gill</tissue>
    </source>
</reference>
<evidence type="ECO:0000256" key="3">
    <source>
        <dbReference type="ARBA" id="ARBA00022833"/>
    </source>
</evidence>
<evidence type="ECO:0000256" key="1">
    <source>
        <dbReference type="ARBA" id="ARBA00022723"/>
    </source>
</evidence>
<comment type="caution">
    <text evidence="8">The sequence shown here is derived from an EMBL/GenBank/DDBJ whole genome shotgun (WGS) entry which is preliminary data.</text>
</comment>
<evidence type="ECO:0000313" key="8">
    <source>
        <dbReference type="EMBL" id="KAK3888318.1"/>
    </source>
</evidence>
<accession>A0AAE1GEX2</accession>
<keyword evidence="1" id="KW-0479">Metal-binding</keyword>
<organism evidence="8 9">
    <name type="scientific">Petrolisthes cinctipes</name>
    <name type="common">Flat porcelain crab</name>
    <dbReference type="NCBI Taxonomy" id="88211"/>
    <lineage>
        <taxon>Eukaryota</taxon>
        <taxon>Metazoa</taxon>
        <taxon>Ecdysozoa</taxon>
        <taxon>Arthropoda</taxon>
        <taxon>Crustacea</taxon>
        <taxon>Multicrustacea</taxon>
        <taxon>Malacostraca</taxon>
        <taxon>Eumalacostraca</taxon>
        <taxon>Eucarida</taxon>
        <taxon>Decapoda</taxon>
        <taxon>Pleocyemata</taxon>
        <taxon>Anomura</taxon>
        <taxon>Galatheoidea</taxon>
        <taxon>Porcellanidae</taxon>
        <taxon>Petrolisthes</taxon>
    </lineage>
</organism>
<feature type="compositionally biased region" description="Low complexity" evidence="6">
    <location>
        <begin position="124"/>
        <end position="137"/>
    </location>
</feature>
<dbReference type="GO" id="GO:0003677">
    <property type="term" value="F:DNA binding"/>
    <property type="evidence" value="ECO:0007669"/>
    <property type="project" value="UniProtKB-UniRule"/>
</dbReference>
<keyword evidence="2 5" id="KW-0863">Zinc-finger</keyword>
<dbReference type="PROSITE" id="PS50950">
    <property type="entry name" value="ZF_THAP"/>
    <property type="match status" value="1"/>
</dbReference>
<evidence type="ECO:0000256" key="4">
    <source>
        <dbReference type="ARBA" id="ARBA00023125"/>
    </source>
</evidence>
<name>A0AAE1GEX2_PETCI</name>
<dbReference type="EMBL" id="JAWQEG010000562">
    <property type="protein sequence ID" value="KAK3888318.1"/>
    <property type="molecule type" value="Genomic_DNA"/>
</dbReference>
<feature type="region of interest" description="Disordered" evidence="6">
    <location>
        <begin position="111"/>
        <end position="142"/>
    </location>
</feature>
<dbReference type="Pfam" id="PF05485">
    <property type="entry name" value="THAP"/>
    <property type="match status" value="1"/>
</dbReference>
<keyword evidence="4 5" id="KW-0238">DNA-binding</keyword>
<protein>
    <recommendedName>
        <fullName evidence="7">THAP-type domain-containing protein</fullName>
    </recommendedName>
</protein>